<sequence>MNWQEPVVIFIVGLCVGLSIYRFFSFFRKSKKGDDVCTNCTCGCCNSKRVSGKTHNTVKSEITKLFQSLF</sequence>
<feature type="transmembrane region" description="Helical" evidence="1">
    <location>
        <begin position="6"/>
        <end position="24"/>
    </location>
</feature>
<accession>A0A5J4S7Y7</accession>
<keyword evidence="1" id="KW-0472">Membrane</keyword>
<name>A0A5J4S7Y7_9ZZZZ</name>
<proteinExistence type="predicted"/>
<gene>
    <name evidence="2" type="ORF">EZS27_010762</name>
</gene>
<dbReference type="AlphaFoldDB" id="A0A5J4S7Y7"/>
<keyword evidence="1" id="KW-0812">Transmembrane</keyword>
<dbReference type="EMBL" id="SNRY01000390">
    <property type="protein sequence ID" value="KAA6341423.1"/>
    <property type="molecule type" value="Genomic_DNA"/>
</dbReference>
<reference evidence="2" key="1">
    <citation type="submission" date="2019-03" db="EMBL/GenBank/DDBJ databases">
        <title>Single cell metagenomics reveals metabolic interactions within the superorganism composed of flagellate Streblomastix strix and complex community of Bacteroidetes bacteria on its surface.</title>
        <authorList>
            <person name="Treitli S.C."/>
            <person name="Kolisko M."/>
            <person name="Husnik F."/>
            <person name="Keeling P."/>
            <person name="Hampl V."/>
        </authorList>
    </citation>
    <scope>NUCLEOTIDE SEQUENCE</scope>
    <source>
        <strain evidence="2">STM</strain>
    </source>
</reference>
<evidence type="ECO:0008006" key="3">
    <source>
        <dbReference type="Google" id="ProtNLM"/>
    </source>
</evidence>
<comment type="caution">
    <text evidence="2">The sequence shown here is derived from an EMBL/GenBank/DDBJ whole genome shotgun (WGS) entry which is preliminary data.</text>
</comment>
<evidence type="ECO:0000256" key="1">
    <source>
        <dbReference type="SAM" id="Phobius"/>
    </source>
</evidence>
<keyword evidence="1" id="KW-1133">Transmembrane helix</keyword>
<protein>
    <recommendedName>
        <fullName evidence="3">FeoB-associated Cys-rich membrane protein</fullName>
    </recommendedName>
</protein>
<evidence type="ECO:0000313" key="2">
    <source>
        <dbReference type="EMBL" id="KAA6341423.1"/>
    </source>
</evidence>
<organism evidence="2">
    <name type="scientific">termite gut metagenome</name>
    <dbReference type="NCBI Taxonomy" id="433724"/>
    <lineage>
        <taxon>unclassified sequences</taxon>
        <taxon>metagenomes</taxon>
        <taxon>organismal metagenomes</taxon>
    </lineage>
</organism>